<evidence type="ECO:0000313" key="1">
    <source>
        <dbReference type="EMBL" id="MBK1864761.1"/>
    </source>
</evidence>
<sequence length="157" mass="17482">MAWWTAHNKKGRGADDVVFVREGFNRWALVFPLLWLAAKGMWVVLLIAVAAQLLIWAVAEALGFGEAMRLIFGLAINIIMGFEANDLLRWTYARRGYEEVGLVQGDDLEEAEIRFFSAADLQVQSAPPPPPVPPAPGLSRNWKSSEPDFIFPGLSRT</sequence>
<proteinExistence type="predicted"/>
<name>A0ACC5QWK7_9HYPH</name>
<organism evidence="1 2">
    <name type="scientific">Taklimakanibacter albus</name>
    <dbReference type="NCBI Taxonomy" id="2800327"/>
    <lineage>
        <taxon>Bacteria</taxon>
        <taxon>Pseudomonadati</taxon>
        <taxon>Pseudomonadota</taxon>
        <taxon>Alphaproteobacteria</taxon>
        <taxon>Hyphomicrobiales</taxon>
        <taxon>Aestuariivirgaceae</taxon>
        <taxon>Taklimakanibacter</taxon>
    </lineage>
</organism>
<gene>
    <name evidence="1" type="ORF">JHL16_00220</name>
</gene>
<protein>
    <submittedName>
        <fullName evidence="1">DUF2628 domain-containing protein</fullName>
    </submittedName>
</protein>
<evidence type="ECO:0000313" key="2">
    <source>
        <dbReference type="Proteomes" id="UP000616151"/>
    </source>
</evidence>
<dbReference type="EMBL" id="JAENHL010000003">
    <property type="protein sequence ID" value="MBK1864761.1"/>
    <property type="molecule type" value="Genomic_DNA"/>
</dbReference>
<reference evidence="1" key="1">
    <citation type="submission" date="2021-01" db="EMBL/GenBank/DDBJ databases">
        <authorList>
            <person name="Sun Q."/>
        </authorList>
    </citation>
    <scope>NUCLEOTIDE SEQUENCE</scope>
    <source>
        <strain evidence="1">YIM B02566</strain>
    </source>
</reference>
<comment type="caution">
    <text evidence="1">The sequence shown here is derived from an EMBL/GenBank/DDBJ whole genome shotgun (WGS) entry which is preliminary data.</text>
</comment>
<accession>A0ACC5QWK7</accession>
<keyword evidence="2" id="KW-1185">Reference proteome</keyword>
<dbReference type="Proteomes" id="UP000616151">
    <property type="component" value="Unassembled WGS sequence"/>
</dbReference>